<accession>A0A2W4QED8</accession>
<sequence>MSESDLVKSRLAATHVVSVVDKLAASRKGIDYATAITRLAELINDDDIDRWHSSGAIRKKISVVEMMVEDCVKVLQDAPLTINFEPYKFFGSKVGGDKFQSIWHRLRSKQPGYGDLRNEAETLMFGYDKEDQEVDGVKVGLEISKYGKVDLGPDGQPRSHSFVADIRPKYAAVNFTWATSGSAPLYGLSHFVLKDYLRFNAAFSPHDSFNVKSSSEIGSYFNLYPILANCADFVLKQILISARLRTPPGPPSVIPDRPIASHEIDKGGYGTPGLCYVEAMLNSDVVFSRDVKLVRVANIELLDKSTADPVTLKRFTVKGSTIKKNLKAFLSQHNLKSAVEYF</sequence>
<organism evidence="1 2">
    <name type="scientific">Candidatus Methylumidiphilus alinenensis</name>
    <dbReference type="NCBI Taxonomy" id="2202197"/>
    <lineage>
        <taxon>Bacteria</taxon>
        <taxon>Pseudomonadati</taxon>
        <taxon>Pseudomonadota</taxon>
        <taxon>Gammaproteobacteria</taxon>
        <taxon>Methylococcales</taxon>
        <taxon>Candidatus Methylumidiphilus</taxon>
    </lineage>
</organism>
<reference evidence="1 2" key="1">
    <citation type="journal article" date="2018" name="Aquat. Microb. Ecol.">
        <title>Gammaproteobacterial methanotrophs dominate.</title>
        <authorList>
            <person name="Rissanen A.J."/>
            <person name="Saarenheimo J."/>
            <person name="Tiirola M."/>
            <person name="Peura S."/>
            <person name="Aalto S.L."/>
            <person name="Karvinen A."/>
            <person name="Nykanen H."/>
        </authorList>
    </citation>
    <scope>NUCLEOTIDE SEQUENCE [LARGE SCALE GENOMIC DNA]</scope>
    <source>
        <strain evidence="1">AMbin10</strain>
    </source>
</reference>
<proteinExistence type="predicted"/>
<dbReference type="EMBL" id="QJPH01000550">
    <property type="protein sequence ID" value="PZN70582.1"/>
    <property type="molecule type" value="Genomic_DNA"/>
</dbReference>
<dbReference type="AlphaFoldDB" id="A0A2W4QED8"/>
<evidence type="ECO:0008006" key="3">
    <source>
        <dbReference type="Google" id="ProtNLM"/>
    </source>
</evidence>
<gene>
    <name evidence="1" type="ORF">DM484_28190</name>
</gene>
<evidence type="ECO:0000313" key="1">
    <source>
        <dbReference type="EMBL" id="PZN70582.1"/>
    </source>
</evidence>
<evidence type="ECO:0000313" key="2">
    <source>
        <dbReference type="Proteomes" id="UP000249396"/>
    </source>
</evidence>
<dbReference type="Proteomes" id="UP000249396">
    <property type="component" value="Unassembled WGS sequence"/>
</dbReference>
<protein>
    <recommendedName>
        <fullName evidence="3">DUF3626 domain-containing protein</fullName>
    </recommendedName>
</protein>
<name>A0A2W4QED8_9GAMM</name>
<comment type="caution">
    <text evidence="1">The sequence shown here is derived from an EMBL/GenBank/DDBJ whole genome shotgun (WGS) entry which is preliminary data.</text>
</comment>